<name>A0ABM1DUB6_PRICU</name>
<organism evidence="2 3">
    <name type="scientific">Priapulus caudatus</name>
    <name type="common">Priapulid worm</name>
    <dbReference type="NCBI Taxonomy" id="37621"/>
    <lineage>
        <taxon>Eukaryota</taxon>
        <taxon>Metazoa</taxon>
        <taxon>Ecdysozoa</taxon>
        <taxon>Scalidophora</taxon>
        <taxon>Priapulida</taxon>
        <taxon>Priapulimorpha</taxon>
        <taxon>Priapulimorphida</taxon>
        <taxon>Priapulidae</taxon>
        <taxon>Priapulus</taxon>
    </lineage>
</organism>
<feature type="region of interest" description="Disordered" evidence="1">
    <location>
        <begin position="171"/>
        <end position="209"/>
    </location>
</feature>
<keyword evidence="2" id="KW-1185">Reference proteome</keyword>
<dbReference type="Proteomes" id="UP000695022">
    <property type="component" value="Unplaced"/>
</dbReference>
<reference evidence="3" key="1">
    <citation type="submission" date="2025-08" db="UniProtKB">
        <authorList>
            <consortium name="RefSeq"/>
        </authorList>
    </citation>
    <scope>IDENTIFICATION</scope>
</reference>
<proteinExistence type="predicted"/>
<evidence type="ECO:0000313" key="2">
    <source>
        <dbReference type="Proteomes" id="UP000695022"/>
    </source>
</evidence>
<protein>
    <submittedName>
        <fullName evidence="3">Epsin-2-like</fullName>
    </submittedName>
</protein>
<accession>A0ABM1DUB6</accession>
<evidence type="ECO:0000256" key="1">
    <source>
        <dbReference type="SAM" id="MobiDB-lite"/>
    </source>
</evidence>
<dbReference type="RefSeq" id="XP_014663537.1">
    <property type="nucleotide sequence ID" value="XM_014808051.1"/>
</dbReference>
<gene>
    <name evidence="3" type="primary">LOC106806185</name>
</gene>
<sequence length="209" mass="21232">MPPPYSAVGAVGPAPTMALNDPWAAEPVATAAPNVDPFAPTTNGDVDFDSISHRPVTASPPMGVTTGVNGRTSADMWDMGGMEQSLGGVGGGHGKSPALEARSKTPESFLGAHTSLVNLDALVTGPDAAGASTNPFAAPPAPLTSNPFQAQQQQQKVPMNRMMRDPVALSFTAQQQQQQQNPSVLPAPLLPVGTAAGGGGQSLSTNPFL</sequence>
<evidence type="ECO:0000313" key="3">
    <source>
        <dbReference type="RefSeq" id="XP_014663537.1"/>
    </source>
</evidence>
<dbReference type="GeneID" id="106806185"/>